<feature type="compositionally biased region" description="Basic and acidic residues" evidence="1">
    <location>
        <begin position="184"/>
        <end position="196"/>
    </location>
</feature>
<feature type="compositionally biased region" description="Polar residues" evidence="1">
    <location>
        <begin position="143"/>
        <end position="161"/>
    </location>
</feature>
<organism evidence="2 3">
    <name type="scientific">Kwoniella heveanensis BCC8398</name>
    <dbReference type="NCBI Taxonomy" id="1296120"/>
    <lineage>
        <taxon>Eukaryota</taxon>
        <taxon>Fungi</taxon>
        <taxon>Dikarya</taxon>
        <taxon>Basidiomycota</taxon>
        <taxon>Agaricomycotina</taxon>
        <taxon>Tremellomycetes</taxon>
        <taxon>Tremellales</taxon>
        <taxon>Cryptococcaceae</taxon>
        <taxon>Kwoniella</taxon>
    </lineage>
</organism>
<reference evidence="3" key="2">
    <citation type="submission" date="2013-12" db="EMBL/GenBank/DDBJ databases">
        <title>Evolution of pathogenesis and genome organization in the Tremellales.</title>
        <authorList>
            <person name="Cuomo C."/>
            <person name="Litvintseva A."/>
            <person name="Heitman J."/>
            <person name="Chen Y."/>
            <person name="Sun S."/>
            <person name="Springer D."/>
            <person name="Dromer F."/>
            <person name="Young S."/>
            <person name="Zeng Q."/>
            <person name="Chapman S."/>
            <person name="Gujja S."/>
            <person name="Saif S."/>
            <person name="Birren B."/>
        </authorList>
    </citation>
    <scope>NUCLEOTIDE SEQUENCE [LARGE SCALE GENOMIC DNA]</scope>
    <source>
        <strain evidence="3">BCC8398</strain>
    </source>
</reference>
<feature type="region of interest" description="Disordered" evidence="1">
    <location>
        <begin position="531"/>
        <end position="553"/>
    </location>
</feature>
<dbReference type="AlphaFoldDB" id="A0A1B9GRX9"/>
<keyword evidence="3" id="KW-1185">Reference proteome</keyword>
<feature type="region of interest" description="Disordered" evidence="1">
    <location>
        <begin position="11"/>
        <end position="213"/>
    </location>
</feature>
<feature type="compositionally biased region" description="Basic and acidic residues" evidence="1">
    <location>
        <begin position="87"/>
        <end position="96"/>
    </location>
</feature>
<accession>A0A1B9GRX9</accession>
<proteinExistence type="predicted"/>
<evidence type="ECO:0000313" key="3">
    <source>
        <dbReference type="Proteomes" id="UP000092666"/>
    </source>
</evidence>
<feature type="compositionally biased region" description="Acidic residues" evidence="1">
    <location>
        <begin position="97"/>
        <end position="112"/>
    </location>
</feature>
<feature type="compositionally biased region" description="Polar residues" evidence="1">
    <location>
        <begin position="15"/>
        <end position="24"/>
    </location>
</feature>
<name>A0A1B9GRX9_9TREE</name>
<protein>
    <submittedName>
        <fullName evidence="2">Uncharacterized protein</fullName>
    </submittedName>
</protein>
<reference evidence="2 3" key="1">
    <citation type="submission" date="2013-07" db="EMBL/GenBank/DDBJ databases">
        <title>The Genome Sequence of Cryptococcus heveanensis BCC8398.</title>
        <authorList>
            <consortium name="The Broad Institute Genome Sequencing Platform"/>
            <person name="Cuomo C."/>
            <person name="Litvintseva A."/>
            <person name="Chen Y."/>
            <person name="Heitman J."/>
            <person name="Sun S."/>
            <person name="Springer D."/>
            <person name="Dromer F."/>
            <person name="Young S.K."/>
            <person name="Zeng Q."/>
            <person name="Gargeya S."/>
            <person name="Fitzgerald M."/>
            <person name="Abouelleil A."/>
            <person name="Alvarado L."/>
            <person name="Berlin A.M."/>
            <person name="Chapman S.B."/>
            <person name="Dewar J."/>
            <person name="Goldberg J."/>
            <person name="Griggs A."/>
            <person name="Gujja S."/>
            <person name="Hansen M."/>
            <person name="Howarth C."/>
            <person name="Imamovic A."/>
            <person name="Larimer J."/>
            <person name="McCowan C."/>
            <person name="Murphy C."/>
            <person name="Pearson M."/>
            <person name="Priest M."/>
            <person name="Roberts A."/>
            <person name="Saif S."/>
            <person name="Shea T."/>
            <person name="Sykes S."/>
            <person name="Wortman J."/>
            <person name="Nusbaum C."/>
            <person name="Birren B."/>
        </authorList>
    </citation>
    <scope>NUCLEOTIDE SEQUENCE [LARGE SCALE GENOMIC DNA]</scope>
    <source>
        <strain evidence="2 3">BCC8398</strain>
    </source>
</reference>
<feature type="compositionally biased region" description="Polar residues" evidence="1">
    <location>
        <begin position="58"/>
        <end position="86"/>
    </location>
</feature>
<dbReference type="Proteomes" id="UP000092666">
    <property type="component" value="Unassembled WGS sequence"/>
</dbReference>
<gene>
    <name evidence="2" type="ORF">I316_04542</name>
</gene>
<feature type="compositionally biased region" description="Low complexity" evidence="1">
    <location>
        <begin position="113"/>
        <end position="122"/>
    </location>
</feature>
<dbReference type="EMBL" id="KI669503">
    <property type="protein sequence ID" value="OCF33830.1"/>
    <property type="molecule type" value="Genomic_DNA"/>
</dbReference>
<evidence type="ECO:0000313" key="2">
    <source>
        <dbReference type="EMBL" id="OCF33830.1"/>
    </source>
</evidence>
<sequence length="553" mass="59894">MVYFTRSKLCHSLPSPFTSTSVTRPNRRTRSAAGPPFHLASPSLDPKDTAPLRRTRSHQVSYAELSTFSSDSTLKSFPSTIDTPTGTEHHEAYRSSEEEEEDLDAEEDEETASESSETRASTPLSEPPSNLRDEGDDLDLGSPCSSTASARSFDSGRATNNDDPSDPPSSPMNVFAWLTEDVADDSKVHAEDRGDHIPSTQPAAEAAGQLQEHNVPVKTLSSPLSQAPANDGSLTAQKAAIKTPERVTAWGQLRLCDLKLASQPRTPASPMTDSVTRATGSHNLNSSVTEANKVAQDLATGRRKGDLASNQEVAQCAGRKTPEHSNQVSRFGQVFWRAQRSYPAASGPPGENQISLLSIASPQPARRDSISYAIRQSREGGWWQRNFNSHEITPAFQPQQNKSIVDRRHFGFGDVGQKALKGNPTMLRFPTSQMRSSLATGSSDSESLPLWLNDLRLEPNASSLDILASVASLSARLPDRTAALGDVLSRPSMDDPELCGAKADHVLPETGRARVRIAEDRNTTVIIPRIDETSSESSSSPSNMKARETAMIL</sequence>
<evidence type="ECO:0000256" key="1">
    <source>
        <dbReference type="SAM" id="MobiDB-lite"/>
    </source>
</evidence>